<dbReference type="EMBL" id="CAWUPB010000851">
    <property type="protein sequence ID" value="CAK7327050.1"/>
    <property type="molecule type" value="Genomic_DNA"/>
</dbReference>
<keyword evidence="2" id="KW-1185">Reference proteome</keyword>
<reference evidence="1 2" key="1">
    <citation type="submission" date="2024-01" db="EMBL/GenBank/DDBJ databases">
        <authorList>
            <person name="Waweru B."/>
        </authorList>
    </citation>
    <scope>NUCLEOTIDE SEQUENCE [LARGE SCALE GENOMIC DNA]</scope>
</reference>
<name>A0AAV1R217_9ROSI</name>
<evidence type="ECO:0000313" key="1">
    <source>
        <dbReference type="EMBL" id="CAK7327050.1"/>
    </source>
</evidence>
<proteinExistence type="predicted"/>
<organism evidence="1 2">
    <name type="scientific">Dovyalis caffra</name>
    <dbReference type="NCBI Taxonomy" id="77055"/>
    <lineage>
        <taxon>Eukaryota</taxon>
        <taxon>Viridiplantae</taxon>
        <taxon>Streptophyta</taxon>
        <taxon>Embryophyta</taxon>
        <taxon>Tracheophyta</taxon>
        <taxon>Spermatophyta</taxon>
        <taxon>Magnoliopsida</taxon>
        <taxon>eudicotyledons</taxon>
        <taxon>Gunneridae</taxon>
        <taxon>Pentapetalae</taxon>
        <taxon>rosids</taxon>
        <taxon>fabids</taxon>
        <taxon>Malpighiales</taxon>
        <taxon>Salicaceae</taxon>
        <taxon>Flacourtieae</taxon>
        <taxon>Dovyalis</taxon>
    </lineage>
</organism>
<protein>
    <submittedName>
        <fullName evidence="1">Uncharacterized protein</fullName>
    </submittedName>
</protein>
<accession>A0AAV1R217</accession>
<gene>
    <name evidence="1" type="ORF">DCAF_LOCUS4757</name>
</gene>
<evidence type="ECO:0000313" key="2">
    <source>
        <dbReference type="Proteomes" id="UP001314170"/>
    </source>
</evidence>
<sequence>MRAGTRFVREIVSLGFVREQGVEVRLSRREETGTSMSSFLWGLQRLRAALFPVLVNAPWTREGTLNSDIGGFRYIHTALIENVGHLHLTHLQRSAVQPPFPTFYNSRFSSSIKQIWHKIIPSSDQIETLGIKIYLDACQSINHLENHTKKWLQQ</sequence>
<dbReference type="AlphaFoldDB" id="A0AAV1R217"/>
<dbReference type="Proteomes" id="UP001314170">
    <property type="component" value="Unassembled WGS sequence"/>
</dbReference>
<comment type="caution">
    <text evidence="1">The sequence shown here is derived from an EMBL/GenBank/DDBJ whole genome shotgun (WGS) entry which is preliminary data.</text>
</comment>